<dbReference type="PANTHER" id="PTHR45947">
    <property type="entry name" value="SULFOQUINOVOSYL TRANSFERASE SQD2"/>
    <property type="match status" value="1"/>
</dbReference>
<protein>
    <submittedName>
        <fullName evidence="3">Glycosyltransferase family 4 protein</fullName>
    </submittedName>
</protein>
<dbReference type="RefSeq" id="WP_133260801.1">
    <property type="nucleotide sequence ID" value="NZ_SJCY01000001.1"/>
</dbReference>
<dbReference type="Pfam" id="PF13439">
    <property type="entry name" value="Glyco_transf_4"/>
    <property type="match status" value="1"/>
</dbReference>
<dbReference type="Pfam" id="PF00534">
    <property type="entry name" value="Glycos_transf_1"/>
    <property type="match status" value="1"/>
</dbReference>
<name>A0A4V3A0I3_9SPHI</name>
<sequence length="385" mass="44245">MKDFYITLTPFFPSPTNFTGSYIYDQVKAIQKERDFEVIVITPANGLKEESYQYQGVAVHQIKLLDLPSFILPGLFTGINYNRLLSKLKIFTHNQLQNIKFIHGHVTYPFGMLAVDLAKALGAKSIVQHHGFDVMGYTNGRLKQQWFKRLNQNWINKYHVPKLNQADWNVGVSQKTLDALHAVKGYQPTQEYVLYNGVDFRKFYPVEGLKDEKYFTIGCVGNFWAIKDQLTLIKAVEILLKENLTKRIRLKLIGTGATLAICTEYVERHSLSNHVQFLPTIDHTELNNFYNTLNLFVLPSYYEAFGCVYTEAYACGVPFIGVYGQGIEELILAKNISYQSIKPKQEHELAIKINYFCQHENFKPSLNRSIDITNLIAQFLSTINQ</sequence>
<proteinExistence type="predicted"/>
<dbReference type="InterPro" id="IPR028098">
    <property type="entry name" value="Glyco_trans_4-like_N"/>
</dbReference>
<dbReference type="EMBL" id="SJCY01000001">
    <property type="protein sequence ID" value="TDG37713.1"/>
    <property type="molecule type" value="Genomic_DNA"/>
</dbReference>
<dbReference type="Proteomes" id="UP000295668">
    <property type="component" value="Unassembled WGS sequence"/>
</dbReference>
<feature type="domain" description="Glycosyl transferase family 1" evidence="1">
    <location>
        <begin position="204"/>
        <end position="361"/>
    </location>
</feature>
<evidence type="ECO:0000259" key="1">
    <source>
        <dbReference type="Pfam" id="PF00534"/>
    </source>
</evidence>
<accession>A0A4V3A0I3</accession>
<dbReference type="InterPro" id="IPR001296">
    <property type="entry name" value="Glyco_trans_1"/>
</dbReference>
<dbReference type="Gene3D" id="3.40.50.2000">
    <property type="entry name" value="Glycogen Phosphorylase B"/>
    <property type="match status" value="2"/>
</dbReference>
<evidence type="ECO:0000313" key="3">
    <source>
        <dbReference type="EMBL" id="TDG37713.1"/>
    </source>
</evidence>
<evidence type="ECO:0000259" key="2">
    <source>
        <dbReference type="Pfam" id="PF13439"/>
    </source>
</evidence>
<keyword evidence="3" id="KW-0808">Transferase</keyword>
<reference evidence="3 4" key="1">
    <citation type="submission" date="2019-02" db="EMBL/GenBank/DDBJ databases">
        <title>Pedobacter sp. nov., a novel speices isolated from soil of pinguins habitat in Antarcitica.</title>
        <authorList>
            <person name="He R.-H."/>
        </authorList>
    </citation>
    <scope>NUCLEOTIDE SEQUENCE [LARGE SCALE GENOMIC DNA]</scope>
    <source>
        <strain evidence="3 4">E01020</strain>
    </source>
</reference>
<dbReference type="AlphaFoldDB" id="A0A4V3A0I3"/>
<keyword evidence="4" id="KW-1185">Reference proteome</keyword>
<gene>
    <name evidence="3" type="ORF">EZJ43_01055</name>
</gene>
<dbReference type="PANTHER" id="PTHR45947:SF3">
    <property type="entry name" value="SULFOQUINOVOSYL TRANSFERASE SQD2"/>
    <property type="match status" value="1"/>
</dbReference>
<comment type="caution">
    <text evidence="3">The sequence shown here is derived from an EMBL/GenBank/DDBJ whole genome shotgun (WGS) entry which is preliminary data.</text>
</comment>
<dbReference type="OrthoDB" id="9790710at2"/>
<dbReference type="InterPro" id="IPR050194">
    <property type="entry name" value="Glycosyltransferase_grp1"/>
</dbReference>
<evidence type="ECO:0000313" key="4">
    <source>
        <dbReference type="Proteomes" id="UP000295668"/>
    </source>
</evidence>
<organism evidence="3 4">
    <name type="scientific">Pedobacter changchengzhani</name>
    <dbReference type="NCBI Taxonomy" id="2529274"/>
    <lineage>
        <taxon>Bacteria</taxon>
        <taxon>Pseudomonadati</taxon>
        <taxon>Bacteroidota</taxon>
        <taxon>Sphingobacteriia</taxon>
        <taxon>Sphingobacteriales</taxon>
        <taxon>Sphingobacteriaceae</taxon>
        <taxon>Pedobacter</taxon>
    </lineage>
</organism>
<feature type="domain" description="Glycosyltransferase subfamily 4-like N-terminal" evidence="2">
    <location>
        <begin position="21"/>
        <end position="200"/>
    </location>
</feature>
<dbReference type="GO" id="GO:0016757">
    <property type="term" value="F:glycosyltransferase activity"/>
    <property type="evidence" value="ECO:0007669"/>
    <property type="project" value="InterPro"/>
</dbReference>
<dbReference type="SUPFAM" id="SSF53756">
    <property type="entry name" value="UDP-Glycosyltransferase/glycogen phosphorylase"/>
    <property type="match status" value="1"/>
</dbReference>